<reference evidence="2" key="1">
    <citation type="journal article" date="2019" name="Int. J. Syst. Evol. Microbiol.">
        <title>The Global Catalogue of Microorganisms (GCM) 10K type strain sequencing project: providing services to taxonomists for standard genome sequencing and annotation.</title>
        <authorList>
            <consortium name="The Broad Institute Genomics Platform"/>
            <consortium name="The Broad Institute Genome Sequencing Center for Infectious Disease"/>
            <person name="Wu L."/>
            <person name="Ma J."/>
        </authorList>
    </citation>
    <scope>NUCLEOTIDE SEQUENCE [LARGE SCALE GENOMIC DNA]</scope>
    <source>
        <strain evidence="2">JCM 18961</strain>
    </source>
</reference>
<proteinExistence type="predicted"/>
<comment type="caution">
    <text evidence="1">The sequence shown here is derived from an EMBL/GenBank/DDBJ whole genome shotgun (WGS) entry which is preliminary data.</text>
</comment>
<gene>
    <name evidence="1" type="ORF">GCM10025782_23350</name>
</gene>
<accession>A0ABP8YAR9</accession>
<evidence type="ECO:0000313" key="2">
    <source>
        <dbReference type="Proteomes" id="UP001500556"/>
    </source>
</evidence>
<dbReference type="Proteomes" id="UP001500556">
    <property type="component" value="Unassembled WGS sequence"/>
</dbReference>
<dbReference type="Pfam" id="PF21853">
    <property type="entry name" value="DUF6912"/>
    <property type="match status" value="1"/>
</dbReference>
<sequence>MTQTRIYLPLDAEGVRLLASSREVPSAPLAAFAVTERLERSNPAGDEEEWEYAAMGEAFAAAGRAQSGPARKRVVLAADVDPSWVSPRPGDELSGVVVAEALPLARVVSFHVDETAGDDGMDDLLWYDVTELDEVLRLL</sequence>
<dbReference type="EMBL" id="BAABLO010000011">
    <property type="protein sequence ID" value="GAA4724616.1"/>
    <property type="molecule type" value="Genomic_DNA"/>
</dbReference>
<evidence type="ECO:0000313" key="1">
    <source>
        <dbReference type="EMBL" id="GAA4724616.1"/>
    </source>
</evidence>
<name>A0ABP8YAR9_9MICO</name>
<keyword evidence="2" id="KW-1185">Reference proteome</keyword>
<organism evidence="1 2">
    <name type="scientific">Pedococcus ginsenosidimutans</name>
    <dbReference type="NCBI Taxonomy" id="490570"/>
    <lineage>
        <taxon>Bacteria</taxon>
        <taxon>Bacillati</taxon>
        <taxon>Actinomycetota</taxon>
        <taxon>Actinomycetes</taxon>
        <taxon>Micrococcales</taxon>
        <taxon>Intrasporangiaceae</taxon>
        <taxon>Pedococcus</taxon>
    </lineage>
</organism>
<dbReference type="RefSeq" id="WP_345503479.1">
    <property type="nucleotide sequence ID" value="NZ_BAABLO010000011.1"/>
</dbReference>
<dbReference type="InterPro" id="IPR054206">
    <property type="entry name" value="DUF6912"/>
</dbReference>
<protein>
    <submittedName>
        <fullName evidence="1">Uncharacterized protein</fullName>
    </submittedName>
</protein>